<evidence type="ECO:0000256" key="6">
    <source>
        <dbReference type="ARBA" id="ARBA00023136"/>
    </source>
</evidence>
<keyword evidence="2" id="KW-1003">Cell membrane</keyword>
<feature type="transmembrane region" description="Helical" evidence="9">
    <location>
        <begin position="6"/>
        <end position="25"/>
    </location>
</feature>
<comment type="subcellular location">
    <subcellularLocation>
        <location evidence="1">Cell membrane</location>
        <topology evidence="1">Multi-pass membrane protein</topology>
    </subcellularLocation>
</comment>
<proteinExistence type="predicted"/>
<dbReference type="GO" id="GO:0004930">
    <property type="term" value="F:G protein-coupled receptor activity"/>
    <property type="evidence" value="ECO:0007669"/>
    <property type="project" value="UniProtKB-KW"/>
</dbReference>
<dbReference type="InterPro" id="IPR026234">
    <property type="entry name" value="MRGPCRFAMILY"/>
</dbReference>
<keyword evidence="10" id="KW-1185">Reference proteome</keyword>
<evidence type="ECO:0000313" key="10">
    <source>
        <dbReference type="Proteomes" id="UP000515140"/>
    </source>
</evidence>
<evidence type="ECO:0000256" key="8">
    <source>
        <dbReference type="ARBA" id="ARBA00023224"/>
    </source>
</evidence>
<evidence type="ECO:0000256" key="4">
    <source>
        <dbReference type="ARBA" id="ARBA00022989"/>
    </source>
</evidence>
<evidence type="ECO:0000256" key="2">
    <source>
        <dbReference type="ARBA" id="ARBA00022475"/>
    </source>
</evidence>
<evidence type="ECO:0000313" key="11">
    <source>
        <dbReference type="RefSeq" id="XP_020826494.1"/>
    </source>
</evidence>
<protein>
    <submittedName>
        <fullName evidence="11">Mas-related G-protein coupled receptor member A-like</fullName>
    </submittedName>
</protein>
<name>A0A6P5J675_PHACI</name>
<keyword evidence="7" id="KW-0675">Receptor</keyword>
<organism evidence="10 11">
    <name type="scientific">Phascolarctos cinereus</name>
    <name type="common">Koala</name>
    <dbReference type="NCBI Taxonomy" id="38626"/>
    <lineage>
        <taxon>Eukaryota</taxon>
        <taxon>Metazoa</taxon>
        <taxon>Chordata</taxon>
        <taxon>Craniata</taxon>
        <taxon>Vertebrata</taxon>
        <taxon>Euteleostomi</taxon>
        <taxon>Mammalia</taxon>
        <taxon>Metatheria</taxon>
        <taxon>Diprotodontia</taxon>
        <taxon>Phascolarctidae</taxon>
        <taxon>Phascolarctos</taxon>
    </lineage>
</organism>
<dbReference type="InParanoid" id="A0A6P5J675"/>
<evidence type="ECO:0000256" key="1">
    <source>
        <dbReference type="ARBA" id="ARBA00004651"/>
    </source>
</evidence>
<keyword evidence="3 9" id="KW-0812">Transmembrane</keyword>
<sequence length="101" mass="11367">MCQGFVGYFNYSVMYVGVTYITFMYCRGGLSLLASISTEHCPFILFPVCLTLQLRVQCSSQGQQPARLYLLVLLTILVFLLCGLSMGIKGVIQPFGFRYRT</sequence>
<keyword evidence="5" id="KW-0297">G-protein coupled receptor</keyword>
<feature type="transmembrane region" description="Helical" evidence="9">
    <location>
        <begin position="68"/>
        <end position="92"/>
    </location>
</feature>
<keyword evidence="8" id="KW-0807">Transducer</keyword>
<dbReference type="GeneID" id="110197157"/>
<dbReference type="RefSeq" id="XP_020826494.1">
    <property type="nucleotide sequence ID" value="XM_020970835.1"/>
</dbReference>
<evidence type="ECO:0000256" key="9">
    <source>
        <dbReference type="SAM" id="Phobius"/>
    </source>
</evidence>
<dbReference type="PANTHER" id="PTHR11334:SF29">
    <property type="entry name" value="MAS-RELATED G-PROTEIN COUPLED RECEPTOR MEMBER X2"/>
    <property type="match status" value="1"/>
</dbReference>
<evidence type="ECO:0000256" key="5">
    <source>
        <dbReference type="ARBA" id="ARBA00023040"/>
    </source>
</evidence>
<evidence type="ECO:0000256" key="7">
    <source>
        <dbReference type="ARBA" id="ARBA00023170"/>
    </source>
</evidence>
<gene>
    <name evidence="11" type="primary">LOC110197157</name>
</gene>
<reference evidence="11" key="1">
    <citation type="submission" date="2025-08" db="UniProtKB">
        <authorList>
            <consortium name="RefSeq"/>
        </authorList>
    </citation>
    <scope>IDENTIFICATION</scope>
    <source>
        <tissue evidence="11">Spleen</tissue>
    </source>
</reference>
<dbReference type="GO" id="GO:0005886">
    <property type="term" value="C:plasma membrane"/>
    <property type="evidence" value="ECO:0007669"/>
    <property type="project" value="UniProtKB-SubCell"/>
</dbReference>
<dbReference type="KEGG" id="pcw:110197157"/>
<keyword evidence="6 9" id="KW-0472">Membrane</keyword>
<evidence type="ECO:0000256" key="3">
    <source>
        <dbReference type="ARBA" id="ARBA00022692"/>
    </source>
</evidence>
<dbReference type="AlphaFoldDB" id="A0A6P5J675"/>
<keyword evidence="4 9" id="KW-1133">Transmembrane helix</keyword>
<dbReference type="PANTHER" id="PTHR11334">
    <property type="entry name" value="MAS-RELATED G-PROTEIN COUPLED RECEPTOR"/>
    <property type="match status" value="1"/>
</dbReference>
<dbReference type="Proteomes" id="UP000515140">
    <property type="component" value="Unplaced"/>
</dbReference>
<accession>A0A6P5J675</accession>